<dbReference type="EMBL" id="JFZT01000039">
    <property type="protein sequence ID" value="EZQ07119.1"/>
    <property type="molecule type" value="Genomic_DNA"/>
</dbReference>
<proteinExistence type="predicted"/>
<keyword evidence="4" id="KW-1185">Reference proteome</keyword>
<feature type="coiled-coil region" evidence="1">
    <location>
        <begin position="7"/>
        <end position="77"/>
    </location>
</feature>
<organism evidence="3 4">
    <name type="scientific">Candidatus Acidianus copahuensis</name>
    <dbReference type="NCBI Taxonomy" id="1160895"/>
    <lineage>
        <taxon>Archaea</taxon>
        <taxon>Thermoproteota</taxon>
        <taxon>Thermoprotei</taxon>
        <taxon>Sulfolobales</taxon>
        <taxon>Sulfolobaceae</taxon>
        <taxon>Acidianus</taxon>
    </lineage>
</organism>
<feature type="region of interest" description="Disordered" evidence="2">
    <location>
        <begin position="159"/>
        <end position="180"/>
    </location>
</feature>
<dbReference type="RefSeq" id="WP_048099577.1">
    <property type="nucleotide sequence ID" value="NZ_JFZT01000039.1"/>
</dbReference>
<protein>
    <recommendedName>
        <fullName evidence="5">Chromosome assembly protein</fullName>
    </recommendedName>
</protein>
<evidence type="ECO:0000313" key="3">
    <source>
        <dbReference type="EMBL" id="EZQ07119.1"/>
    </source>
</evidence>
<keyword evidence="1" id="KW-0175">Coiled coil</keyword>
<dbReference type="OrthoDB" id="377637at2157"/>
<evidence type="ECO:0008006" key="5">
    <source>
        <dbReference type="Google" id="ProtNLM"/>
    </source>
</evidence>
<comment type="caution">
    <text evidence="3">The sequence shown here is derived from an EMBL/GenBank/DDBJ whole genome shotgun (WGS) entry which is preliminary data.</text>
</comment>
<evidence type="ECO:0000256" key="1">
    <source>
        <dbReference type="SAM" id="Coils"/>
    </source>
</evidence>
<accession>A0A031LRS1</accession>
<sequence>MLKSLNQKDVRQEIQYLELQQKKLEATRAELEKDATKLFNESIGKSEATKRLNATKIKNIKDRIADIDKDLKEINLRLGVLYKIDRIKEKAQKTFSSKVWAKIVNDVDSETLERWLIDERMSEDQIIGKLRQIYNAEGPQGLEDQDVSQDEREILSAMTEVEKGERKPEEVTKEFTKEEA</sequence>
<dbReference type="Proteomes" id="UP000024332">
    <property type="component" value="Unassembled WGS sequence"/>
</dbReference>
<name>A0A031LRS1_9CREN</name>
<dbReference type="STRING" id="1160895.CM19_06825"/>
<dbReference type="AlphaFoldDB" id="A0A031LRS1"/>
<gene>
    <name evidence="3" type="ORF">CM19_06825</name>
</gene>
<reference evidence="3 4" key="1">
    <citation type="submission" date="2014-03" db="EMBL/GenBank/DDBJ databases">
        <title>Draft genome sequence of the novel thermoacidophilic archaea Acidianus copahuensis ALE1 strain, isolated from Copahue volcanic area in Neuquen Argentina.</title>
        <authorList>
            <person name="Urbieta M.S."/>
            <person name="Rascovan N."/>
            <person name="Castro C."/>
            <person name="Revale S."/>
            <person name="Giaveno M.A."/>
            <person name="Vazquez M.P."/>
            <person name="Donati E.R."/>
        </authorList>
    </citation>
    <scope>NUCLEOTIDE SEQUENCE [LARGE SCALE GENOMIC DNA]</scope>
    <source>
        <strain evidence="3 4">ALE1</strain>
    </source>
</reference>
<evidence type="ECO:0000313" key="4">
    <source>
        <dbReference type="Proteomes" id="UP000024332"/>
    </source>
</evidence>
<evidence type="ECO:0000256" key="2">
    <source>
        <dbReference type="SAM" id="MobiDB-lite"/>
    </source>
</evidence>